<feature type="transmembrane region" description="Helical" evidence="1">
    <location>
        <begin position="115"/>
        <end position="132"/>
    </location>
</feature>
<keyword evidence="1" id="KW-0472">Membrane</keyword>
<dbReference type="RefSeq" id="WP_168771116.1">
    <property type="nucleotide sequence ID" value="NZ_SNAA01000010.1"/>
</dbReference>
<evidence type="ECO:0000313" key="3">
    <source>
        <dbReference type="Proteomes" id="UP000295701"/>
    </source>
</evidence>
<keyword evidence="3" id="KW-1185">Reference proteome</keyword>
<feature type="transmembrane region" description="Helical" evidence="1">
    <location>
        <begin position="144"/>
        <end position="169"/>
    </location>
</feature>
<keyword evidence="1" id="KW-1133">Transmembrane helix</keyword>
<feature type="transmembrane region" description="Helical" evidence="1">
    <location>
        <begin position="175"/>
        <end position="194"/>
    </location>
</feature>
<accession>A0A4R6AAP8</accession>
<evidence type="ECO:0000256" key="1">
    <source>
        <dbReference type="SAM" id="Phobius"/>
    </source>
</evidence>
<feature type="transmembrane region" description="Helical" evidence="1">
    <location>
        <begin position="206"/>
        <end position="228"/>
    </location>
</feature>
<feature type="transmembrane region" description="Helical" evidence="1">
    <location>
        <begin position="6"/>
        <end position="27"/>
    </location>
</feature>
<organism evidence="2 3">
    <name type="scientific">Palleronia sediminis</name>
    <dbReference type="NCBI Taxonomy" id="2547833"/>
    <lineage>
        <taxon>Bacteria</taxon>
        <taxon>Pseudomonadati</taxon>
        <taxon>Pseudomonadota</taxon>
        <taxon>Alphaproteobacteria</taxon>
        <taxon>Rhodobacterales</taxon>
        <taxon>Roseobacteraceae</taxon>
        <taxon>Palleronia</taxon>
    </lineage>
</organism>
<feature type="transmembrane region" description="Helical" evidence="1">
    <location>
        <begin position="34"/>
        <end position="53"/>
    </location>
</feature>
<comment type="caution">
    <text evidence="2">The sequence shown here is derived from an EMBL/GenBank/DDBJ whole genome shotgun (WGS) entry which is preliminary data.</text>
</comment>
<name>A0A4R6AAP8_9RHOB</name>
<proteinExistence type="predicted"/>
<protein>
    <submittedName>
        <fullName evidence="2">Uncharacterized protein</fullName>
    </submittedName>
</protein>
<feature type="transmembrane region" description="Helical" evidence="1">
    <location>
        <begin position="91"/>
        <end position="109"/>
    </location>
</feature>
<feature type="transmembrane region" description="Helical" evidence="1">
    <location>
        <begin position="65"/>
        <end position="84"/>
    </location>
</feature>
<gene>
    <name evidence="2" type="ORF">E2L08_10270</name>
</gene>
<keyword evidence="1" id="KW-0812">Transmembrane</keyword>
<dbReference type="Proteomes" id="UP000295701">
    <property type="component" value="Unassembled WGS sequence"/>
</dbReference>
<reference evidence="2 3" key="1">
    <citation type="submission" date="2019-03" db="EMBL/GenBank/DDBJ databases">
        <title>Primorskyibacter sp. SS33 isolated from sediments.</title>
        <authorList>
            <person name="Xunke S."/>
        </authorList>
    </citation>
    <scope>NUCLEOTIDE SEQUENCE [LARGE SCALE GENOMIC DNA]</scope>
    <source>
        <strain evidence="2 3">SS33</strain>
    </source>
</reference>
<sequence>MTATLAAELALRVLATAGIVIAVAWAVERFGPAIGGALGGLPIVLGPGFFFILRENSVGFAVDAATSALIALTASQVFLLVYVIGARRSRAILALAALSWFAAAVPLAAVPRMAWVGLALFAAATLFARRVTQRLEQPRPPARGAGGWGVLLLRGGLAGALVAAVTLVTERLGPALSGLLLTYPLGLSVISITIHQRVGADIAISTLRAAMLGISSLAAFCFVLAIGLPHLGAALAFALAAVAGIGVTSGLARLAATRG</sequence>
<feature type="transmembrane region" description="Helical" evidence="1">
    <location>
        <begin position="234"/>
        <end position="256"/>
    </location>
</feature>
<dbReference type="EMBL" id="SNAA01000010">
    <property type="protein sequence ID" value="TDL79398.1"/>
    <property type="molecule type" value="Genomic_DNA"/>
</dbReference>
<evidence type="ECO:0000313" key="2">
    <source>
        <dbReference type="EMBL" id="TDL79398.1"/>
    </source>
</evidence>
<dbReference type="AlphaFoldDB" id="A0A4R6AAP8"/>